<organism evidence="1 2">
    <name type="scientific">Ephemerocybe angulata</name>
    <dbReference type="NCBI Taxonomy" id="980116"/>
    <lineage>
        <taxon>Eukaryota</taxon>
        <taxon>Fungi</taxon>
        <taxon>Dikarya</taxon>
        <taxon>Basidiomycota</taxon>
        <taxon>Agaricomycotina</taxon>
        <taxon>Agaricomycetes</taxon>
        <taxon>Agaricomycetidae</taxon>
        <taxon>Agaricales</taxon>
        <taxon>Agaricineae</taxon>
        <taxon>Psathyrellaceae</taxon>
        <taxon>Ephemerocybe</taxon>
    </lineage>
</organism>
<dbReference type="AlphaFoldDB" id="A0A8H6HKL2"/>
<proteinExistence type="predicted"/>
<sequence>MCSIEMEALDMAEWLLKRGKDVDQSILMCVEKIMGGVMKCPELSWRQANFSMFVHYRLGLKNPRTAWEFRVCAIFSVVEEARKMDIEEFEKRFVTEEDYAVNAPKPKQITSDLETGHSPQTPCVTTPRGSTYRLRSRNCCSLPFKAAEGTLTEARCWVGPGITGMRLTSNYTQ</sequence>
<dbReference type="EMBL" id="JACGCI010000068">
    <property type="protein sequence ID" value="KAF6748753.1"/>
    <property type="molecule type" value="Genomic_DNA"/>
</dbReference>
<name>A0A8H6HKL2_9AGAR</name>
<keyword evidence="2" id="KW-1185">Reference proteome</keyword>
<protein>
    <submittedName>
        <fullName evidence="1">Uncharacterized protein</fullName>
    </submittedName>
</protein>
<accession>A0A8H6HKL2</accession>
<reference evidence="1 2" key="1">
    <citation type="submission" date="2020-07" db="EMBL/GenBank/DDBJ databases">
        <title>Comparative genomics of pyrophilous fungi reveals a link between fire events and developmental genes.</title>
        <authorList>
            <consortium name="DOE Joint Genome Institute"/>
            <person name="Steindorff A.S."/>
            <person name="Carver A."/>
            <person name="Calhoun S."/>
            <person name="Stillman K."/>
            <person name="Liu H."/>
            <person name="Lipzen A."/>
            <person name="Pangilinan J."/>
            <person name="Labutti K."/>
            <person name="Bruns T.D."/>
            <person name="Grigoriev I.V."/>
        </authorList>
    </citation>
    <scope>NUCLEOTIDE SEQUENCE [LARGE SCALE GENOMIC DNA]</scope>
    <source>
        <strain evidence="1 2">CBS 144469</strain>
    </source>
</reference>
<evidence type="ECO:0000313" key="2">
    <source>
        <dbReference type="Proteomes" id="UP000521943"/>
    </source>
</evidence>
<comment type="caution">
    <text evidence="1">The sequence shown here is derived from an EMBL/GenBank/DDBJ whole genome shotgun (WGS) entry which is preliminary data.</text>
</comment>
<dbReference type="Proteomes" id="UP000521943">
    <property type="component" value="Unassembled WGS sequence"/>
</dbReference>
<evidence type="ECO:0000313" key="1">
    <source>
        <dbReference type="EMBL" id="KAF6748753.1"/>
    </source>
</evidence>
<gene>
    <name evidence="1" type="ORF">DFP72DRAFT_853138</name>
</gene>